<dbReference type="Gene3D" id="3.30.70.2970">
    <property type="entry name" value="Protein of unknown function (DUF541), domain 2"/>
    <property type="match status" value="1"/>
</dbReference>
<name>A0A1F6UWW9_9BACT</name>
<evidence type="ECO:0000313" key="1">
    <source>
        <dbReference type="EMBL" id="OGI61774.1"/>
    </source>
</evidence>
<dbReference type="AlphaFoldDB" id="A0A1F6UWW9"/>
<gene>
    <name evidence="1" type="ORF">A2645_00565</name>
</gene>
<organism evidence="1 2">
    <name type="scientific">Candidatus Nomurabacteria bacterium RIFCSPHIGHO2_01_FULL_39_9</name>
    <dbReference type="NCBI Taxonomy" id="1801735"/>
    <lineage>
        <taxon>Bacteria</taxon>
        <taxon>Candidatus Nomuraibacteriota</taxon>
    </lineage>
</organism>
<evidence type="ECO:0008006" key="3">
    <source>
        <dbReference type="Google" id="ProtNLM"/>
    </source>
</evidence>
<dbReference type="Gene3D" id="3.30.110.170">
    <property type="entry name" value="Protein of unknown function (DUF541), domain 1"/>
    <property type="match status" value="1"/>
</dbReference>
<dbReference type="InterPro" id="IPR052022">
    <property type="entry name" value="26kDa_periplasmic_antigen"/>
</dbReference>
<dbReference type="Pfam" id="PF04402">
    <property type="entry name" value="SIMPL"/>
    <property type="match status" value="1"/>
</dbReference>
<dbReference type="EMBL" id="MFTL01000009">
    <property type="protein sequence ID" value="OGI61774.1"/>
    <property type="molecule type" value="Genomic_DNA"/>
</dbReference>
<dbReference type="Proteomes" id="UP000182253">
    <property type="component" value="Unassembled WGS sequence"/>
</dbReference>
<reference evidence="1 2" key="1">
    <citation type="journal article" date="2016" name="Nat. Commun.">
        <title>Thousands of microbial genomes shed light on interconnected biogeochemical processes in an aquifer system.</title>
        <authorList>
            <person name="Anantharaman K."/>
            <person name="Brown C.T."/>
            <person name="Hug L.A."/>
            <person name="Sharon I."/>
            <person name="Castelle C.J."/>
            <person name="Probst A.J."/>
            <person name="Thomas B.C."/>
            <person name="Singh A."/>
            <person name="Wilkins M.J."/>
            <person name="Karaoz U."/>
            <person name="Brodie E.L."/>
            <person name="Williams K.H."/>
            <person name="Hubbard S.S."/>
            <person name="Banfield J.F."/>
        </authorList>
    </citation>
    <scope>NUCLEOTIDE SEQUENCE [LARGE SCALE GENOMIC DNA]</scope>
</reference>
<dbReference type="PANTHER" id="PTHR34387:SF1">
    <property type="entry name" value="PERIPLASMIC IMMUNOGENIC PROTEIN"/>
    <property type="match status" value="1"/>
</dbReference>
<evidence type="ECO:0000313" key="2">
    <source>
        <dbReference type="Proteomes" id="UP000182253"/>
    </source>
</evidence>
<dbReference type="PANTHER" id="PTHR34387">
    <property type="entry name" value="SLR1258 PROTEIN"/>
    <property type="match status" value="1"/>
</dbReference>
<protein>
    <recommendedName>
        <fullName evidence="3">DUF541 domain-containing protein</fullName>
    </recommendedName>
</protein>
<comment type="caution">
    <text evidence="1">The sequence shown here is derived from an EMBL/GenBank/DDBJ whole genome shotgun (WGS) entry which is preliminary data.</text>
</comment>
<dbReference type="GO" id="GO:0006974">
    <property type="term" value="P:DNA damage response"/>
    <property type="evidence" value="ECO:0007669"/>
    <property type="project" value="TreeGrafter"/>
</dbReference>
<sequence length="189" mass="20738">AKLQEENTEKINKAIAFLKSLKVDQKDIKTENYNLSPRYEYASCPRNTFGESVSCPPPKIVGYTINQTIAVKIRNFENIGSALSGVVTNGANSVSSLNFQIDDPVKVQNEAREEAIKRAKEKARSIARAGDFRLGRLISIEEGFGGPVPMRFEAKALDVGFGSGGGEEPQIEPGSQETRVSVTLRYEIK</sequence>
<dbReference type="InterPro" id="IPR007497">
    <property type="entry name" value="SIMPL/DUF541"/>
</dbReference>
<accession>A0A1F6UWW9</accession>
<feature type="non-terminal residue" evidence="1">
    <location>
        <position position="1"/>
    </location>
</feature>
<proteinExistence type="predicted"/>